<evidence type="ECO:0000256" key="1">
    <source>
        <dbReference type="SAM" id="SignalP"/>
    </source>
</evidence>
<feature type="chain" id="PRO_5020448974" evidence="1">
    <location>
        <begin position="20"/>
        <end position="67"/>
    </location>
</feature>
<dbReference type="OrthoDB" id="10454839at2759"/>
<gene>
    <name evidence="2" type="ORF">CRM22_011418</name>
</gene>
<dbReference type="Proteomes" id="UP000308267">
    <property type="component" value="Unassembled WGS sequence"/>
</dbReference>
<proteinExistence type="predicted"/>
<feature type="signal peptide" evidence="1">
    <location>
        <begin position="1"/>
        <end position="19"/>
    </location>
</feature>
<protein>
    <submittedName>
        <fullName evidence="2">Uncharacterized protein</fullName>
    </submittedName>
</protein>
<accession>A0A4S2JD84</accession>
<dbReference type="AlphaFoldDB" id="A0A4S2JD84"/>
<sequence length="67" mass="7761">MSFLNYAMLICVLATPLTSNRGNKGLPEPAQCAMWWKLLIWSLYQWLGFLTKLIERQFPEWVGSLKG</sequence>
<evidence type="ECO:0000313" key="2">
    <source>
        <dbReference type="EMBL" id="TGZ33621.1"/>
    </source>
</evidence>
<reference evidence="2 3" key="1">
    <citation type="journal article" date="2019" name="BMC Genomics">
        <title>New insights from Opisthorchis felineus genome: update on genomics of the epidemiologically important liver flukes.</title>
        <authorList>
            <person name="Ershov N.I."/>
            <person name="Mordvinov V.A."/>
            <person name="Prokhortchouk E.B."/>
            <person name="Pakharukova M.Y."/>
            <person name="Gunbin K.V."/>
            <person name="Ustyantsev K."/>
            <person name="Genaev M.A."/>
            <person name="Blinov A.G."/>
            <person name="Mazur A."/>
            <person name="Boulygina E."/>
            <person name="Tsygankova S."/>
            <person name="Khrameeva E."/>
            <person name="Chekanov N."/>
            <person name="Fan G."/>
            <person name="Xiao A."/>
            <person name="Zhang H."/>
            <person name="Xu X."/>
            <person name="Yang H."/>
            <person name="Solovyev V."/>
            <person name="Lee S.M."/>
            <person name="Liu X."/>
            <person name="Afonnikov D.A."/>
            <person name="Skryabin K.G."/>
        </authorList>
    </citation>
    <scope>NUCLEOTIDE SEQUENCE [LARGE SCALE GENOMIC DNA]</scope>
    <source>
        <strain evidence="2">AK-0245</strain>
        <tissue evidence="2">Whole organism</tissue>
    </source>
</reference>
<name>A0A4S2JD84_OPIFE</name>
<comment type="caution">
    <text evidence="2">The sequence shown here is derived from an EMBL/GenBank/DDBJ whole genome shotgun (WGS) entry which is preliminary data.</text>
</comment>
<keyword evidence="3" id="KW-1185">Reference proteome</keyword>
<organism evidence="2 3">
    <name type="scientific">Opisthorchis felineus</name>
    <dbReference type="NCBI Taxonomy" id="147828"/>
    <lineage>
        <taxon>Eukaryota</taxon>
        <taxon>Metazoa</taxon>
        <taxon>Spiralia</taxon>
        <taxon>Lophotrochozoa</taxon>
        <taxon>Platyhelminthes</taxon>
        <taxon>Trematoda</taxon>
        <taxon>Digenea</taxon>
        <taxon>Opisthorchiida</taxon>
        <taxon>Opisthorchiata</taxon>
        <taxon>Opisthorchiidae</taxon>
        <taxon>Opisthorchis</taxon>
    </lineage>
</organism>
<evidence type="ECO:0000313" key="3">
    <source>
        <dbReference type="Proteomes" id="UP000308267"/>
    </source>
</evidence>
<dbReference type="EMBL" id="SJOL01013245">
    <property type="protein sequence ID" value="TGZ33621.1"/>
    <property type="molecule type" value="Genomic_DNA"/>
</dbReference>
<keyword evidence="1" id="KW-0732">Signal</keyword>